<dbReference type="AlphaFoldDB" id="A0A0F9HVE1"/>
<dbReference type="EMBL" id="LAZR01014001">
    <property type="protein sequence ID" value="KKM19381.1"/>
    <property type="molecule type" value="Genomic_DNA"/>
</dbReference>
<comment type="caution">
    <text evidence="1">The sequence shown here is derived from an EMBL/GenBank/DDBJ whole genome shotgun (WGS) entry which is preliminary data.</text>
</comment>
<organism evidence="1">
    <name type="scientific">marine sediment metagenome</name>
    <dbReference type="NCBI Taxonomy" id="412755"/>
    <lineage>
        <taxon>unclassified sequences</taxon>
        <taxon>metagenomes</taxon>
        <taxon>ecological metagenomes</taxon>
    </lineage>
</organism>
<evidence type="ECO:0000313" key="1">
    <source>
        <dbReference type="EMBL" id="KKM19381.1"/>
    </source>
</evidence>
<sequence>MDPDVSQLRERLRNMERRLNPLFTHPIFVKMLQGGPLAIPEGGLLLEGQRLRGGSPADGQVLTWTGANKEYGPQDLPAARTPSASVVTETAFGQASAVGSAVTYSRGDHTHGTPVDPVTAHAAAADPHTVYGALAQAETWAALQTFNAHIQFANLGSIKSSSGTNRITVWDTSPEVFVTGDLGFASPTPSLIGPSGDAFLRINTTDNMAMGDISGSPNTEALLRLRMSRTIASNFRLLNLELLGPFTGTGQSLEVIHVGGSVDVGGASALTLAGLLFLPQLAGTSASTLTRYSCAVYEPRMAGGPHVITTLQAMLVKRPTAFLYVPGAGSGTVVGADIEDLGHANFDNVYGLRIAALTAGGTLTKPILQEGTVGTNEFNAATVFNEAGADVDFRVEGVGAANALFVQGSDGNVGIGTSTPQRNLHIESGVPTIRLSDSNAATDQAVATLIEFYRGNLTNRVGFWGMASGSNDIMRLSTDYAAGELSFSTGSSVEAVRIDASQNVGISGALTAVSYGGILEANLLDKTAAEIISGVWEFTGASTRLSSTQPILDFNETDGPVDEKFWRWTASIGDLYLQTKTDALGVG</sequence>
<protein>
    <recommendedName>
        <fullName evidence="2">Major tropism determinant N-terminal domain-containing protein</fullName>
    </recommendedName>
</protein>
<name>A0A0F9HVE1_9ZZZZ</name>
<evidence type="ECO:0008006" key="2">
    <source>
        <dbReference type="Google" id="ProtNLM"/>
    </source>
</evidence>
<proteinExistence type="predicted"/>
<gene>
    <name evidence="1" type="ORF">LCGC14_1656250</name>
</gene>
<accession>A0A0F9HVE1</accession>
<feature type="non-terminal residue" evidence="1">
    <location>
        <position position="587"/>
    </location>
</feature>
<reference evidence="1" key="1">
    <citation type="journal article" date="2015" name="Nature">
        <title>Complex archaea that bridge the gap between prokaryotes and eukaryotes.</title>
        <authorList>
            <person name="Spang A."/>
            <person name="Saw J.H."/>
            <person name="Jorgensen S.L."/>
            <person name="Zaremba-Niedzwiedzka K."/>
            <person name="Martijn J."/>
            <person name="Lind A.E."/>
            <person name="van Eijk R."/>
            <person name="Schleper C."/>
            <person name="Guy L."/>
            <person name="Ettema T.J."/>
        </authorList>
    </citation>
    <scope>NUCLEOTIDE SEQUENCE</scope>
</reference>